<keyword evidence="2" id="KW-1185">Reference proteome</keyword>
<accession>A0ACB8QJN6</accession>
<reference evidence="1" key="1">
    <citation type="submission" date="2021-02" db="EMBL/GenBank/DDBJ databases">
        <authorList>
            <consortium name="DOE Joint Genome Institute"/>
            <person name="Ahrendt S."/>
            <person name="Looney B.P."/>
            <person name="Miyauchi S."/>
            <person name="Morin E."/>
            <person name="Drula E."/>
            <person name="Courty P.E."/>
            <person name="Chicoki N."/>
            <person name="Fauchery L."/>
            <person name="Kohler A."/>
            <person name="Kuo A."/>
            <person name="Labutti K."/>
            <person name="Pangilinan J."/>
            <person name="Lipzen A."/>
            <person name="Riley R."/>
            <person name="Andreopoulos W."/>
            <person name="He G."/>
            <person name="Johnson J."/>
            <person name="Barry K.W."/>
            <person name="Grigoriev I.V."/>
            <person name="Nagy L."/>
            <person name="Hibbett D."/>
            <person name="Henrissat B."/>
            <person name="Matheny P.B."/>
            <person name="Labbe J."/>
            <person name="Martin F."/>
        </authorList>
    </citation>
    <scope>NUCLEOTIDE SEQUENCE</scope>
    <source>
        <strain evidence="1">EC-137</strain>
    </source>
</reference>
<dbReference type="Proteomes" id="UP000814128">
    <property type="component" value="Unassembled WGS sequence"/>
</dbReference>
<reference evidence="1" key="2">
    <citation type="journal article" date="2022" name="New Phytol.">
        <title>Evolutionary transition to the ectomycorrhizal habit in the genomes of a hyperdiverse lineage of mushroom-forming fungi.</title>
        <authorList>
            <person name="Looney B."/>
            <person name="Miyauchi S."/>
            <person name="Morin E."/>
            <person name="Drula E."/>
            <person name="Courty P.E."/>
            <person name="Kohler A."/>
            <person name="Kuo A."/>
            <person name="LaButti K."/>
            <person name="Pangilinan J."/>
            <person name="Lipzen A."/>
            <person name="Riley R."/>
            <person name="Andreopoulos W."/>
            <person name="He G."/>
            <person name="Johnson J."/>
            <person name="Nolan M."/>
            <person name="Tritt A."/>
            <person name="Barry K.W."/>
            <person name="Grigoriev I.V."/>
            <person name="Nagy L.G."/>
            <person name="Hibbett D."/>
            <person name="Henrissat B."/>
            <person name="Matheny P.B."/>
            <person name="Labbe J."/>
            <person name="Martin F.M."/>
        </authorList>
    </citation>
    <scope>NUCLEOTIDE SEQUENCE</scope>
    <source>
        <strain evidence="1">EC-137</strain>
    </source>
</reference>
<organism evidence="1 2">
    <name type="scientific">Vararia minispora EC-137</name>
    <dbReference type="NCBI Taxonomy" id="1314806"/>
    <lineage>
        <taxon>Eukaryota</taxon>
        <taxon>Fungi</taxon>
        <taxon>Dikarya</taxon>
        <taxon>Basidiomycota</taxon>
        <taxon>Agaricomycotina</taxon>
        <taxon>Agaricomycetes</taxon>
        <taxon>Russulales</taxon>
        <taxon>Lachnocladiaceae</taxon>
        <taxon>Vararia</taxon>
    </lineage>
</organism>
<sequence length="345" mass="37686">MEPTILHPSTVPADYVKEGADWLCVFNPRVQRVMDVKLHTHYSVHRVIGSVRFSPDSSRIAIGYDGGVAICSPDGTSMVADRNYVRSVAFSSDCTLLAAASEDNLIRVWDVLSTELLHTLLDHSREVYALDFILNSQTLLSASGDRTIRVWSLTSSPPTHTVLAIASDQNQKNTGITALSASPDGRYAAAGSSGGTIRVWDLKTGSAIVEWKAHDDQIYSISWSRAGLISGGLDRVLKKWEVELGDDPSGRCERAMPHESYVLSTTAIQHGLMKRAVTGSINGTLQMWDLKSSELLFCVMGHRNSVTSVDLSLDGTYVISGSGDGDARICTFFLQCMRRAWPYGL</sequence>
<protein>
    <submittedName>
        <fullName evidence="1">WD40-repeat-containing domain protein</fullName>
    </submittedName>
</protein>
<comment type="caution">
    <text evidence="1">The sequence shown here is derived from an EMBL/GenBank/DDBJ whole genome shotgun (WGS) entry which is preliminary data.</text>
</comment>
<proteinExistence type="predicted"/>
<evidence type="ECO:0000313" key="2">
    <source>
        <dbReference type="Proteomes" id="UP000814128"/>
    </source>
</evidence>
<gene>
    <name evidence="1" type="ORF">K488DRAFT_78825</name>
</gene>
<name>A0ACB8QJN6_9AGAM</name>
<evidence type="ECO:0000313" key="1">
    <source>
        <dbReference type="EMBL" id="KAI0031862.1"/>
    </source>
</evidence>
<dbReference type="EMBL" id="MU273565">
    <property type="protein sequence ID" value="KAI0031862.1"/>
    <property type="molecule type" value="Genomic_DNA"/>
</dbReference>